<sequence length="229" mass="25408">MPSLPLLRVTLACHRQPEAPWQQPSSLFLLEPAYTCLQADYPSQTIIQPRRKAAMMHRSRTGLPRALANPVLAERRGSIIPKGLDPVSPLTAIAGPLISAIARVRKHSGYRWDGGMALAWPSGGRENASLHARFARLYADTFLLHEVGEAKGYPIQSIQCSSSLRPACIALRGRLRPNKRRPALESPWSTCWLRWPIIVASCLGTFPVLFATHGTTTTPRFLTLCWARL</sequence>
<dbReference type="EMBL" id="JAGMUU010000003">
    <property type="protein sequence ID" value="KAH7157835.1"/>
    <property type="molecule type" value="Genomic_DNA"/>
</dbReference>
<accession>A0A9P9FC43</accession>
<proteinExistence type="predicted"/>
<name>A0A9P9FC43_9HYPO</name>
<gene>
    <name evidence="1" type="ORF">B0J13DRAFT_182075</name>
</gene>
<dbReference type="OrthoDB" id="10607291at2759"/>
<evidence type="ECO:0000313" key="1">
    <source>
        <dbReference type="EMBL" id="KAH7157835.1"/>
    </source>
</evidence>
<reference evidence="1" key="1">
    <citation type="journal article" date="2021" name="Nat. Commun.">
        <title>Genetic determinants of endophytism in the Arabidopsis root mycobiome.</title>
        <authorList>
            <person name="Mesny F."/>
            <person name="Miyauchi S."/>
            <person name="Thiergart T."/>
            <person name="Pickel B."/>
            <person name="Atanasova L."/>
            <person name="Karlsson M."/>
            <person name="Huettel B."/>
            <person name="Barry K.W."/>
            <person name="Haridas S."/>
            <person name="Chen C."/>
            <person name="Bauer D."/>
            <person name="Andreopoulos W."/>
            <person name="Pangilinan J."/>
            <person name="LaButti K."/>
            <person name="Riley R."/>
            <person name="Lipzen A."/>
            <person name="Clum A."/>
            <person name="Drula E."/>
            <person name="Henrissat B."/>
            <person name="Kohler A."/>
            <person name="Grigoriev I.V."/>
            <person name="Martin F.M."/>
            <person name="Hacquard S."/>
        </authorList>
    </citation>
    <scope>NUCLEOTIDE SEQUENCE</scope>
    <source>
        <strain evidence="1">MPI-CAGE-AT-0021</strain>
    </source>
</reference>
<comment type="caution">
    <text evidence="1">The sequence shown here is derived from an EMBL/GenBank/DDBJ whole genome shotgun (WGS) entry which is preliminary data.</text>
</comment>
<organism evidence="1 2">
    <name type="scientific">Dactylonectria estremocensis</name>
    <dbReference type="NCBI Taxonomy" id="1079267"/>
    <lineage>
        <taxon>Eukaryota</taxon>
        <taxon>Fungi</taxon>
        <taxon>Dikarya</taxon>
        <taxon>Ascomycota</taxon>
        <taxon>Pezizomycotina</taxon>
        <taxon>Sordariomycetes</taxon>
        <taxon>Hypocreomycetidae</taxon>
        <taxon>Hypocreales</taxon>
        <taxon>Nectriaceae</taxon>
        <taxon>Dactylonectria</taxon>
    </lineage>
</organism>
<evidence type="ECO:0000313" key="2">
    <source>
        <dbReference type="Proteomes" id="UP000717696"/>
    </source>
</evidence>
<keyword evidence="2" id="KW-1185">Reference proteome</keyword>
<dbReference type="Proteomes" id="UP000717696">
    <property type="component" value="Unassembled WGS sequence"/>
</dbReference>
<dbReference type="AlphaFoldDB" id="A0A9P9FC43"/>
<protein>
    <submittedName>
        <fullName evidence="1">Uncharacterized protein</fullName>
    </submittedName>
</protein>